<dbReference type="FunFam" id="3.30.160.60:FF:000702">
    <property type="entry name" value="Transcription factor E4F1 isoform 1"/>
    <property type="match status" value="1"/>
</dbReference>
<keyword evidence="8" id="KW-0804">Transcription</keyword>
<proteinExistence type="predicted"/>
<dbReference type="AlphaFoldDB" id="A0ABD6EI31"/>
<dbReference type="PROSITE" id="PS50157">
    <property type="entry name" value="ZINC_FINGER_C2H2_2"/>
    <property type="match status" value="4"/>
</dbReference>
<evidence type="ECO:0000256" key="1">
    <source>
        <dbReference type="ARBA" id="ARBA00004123"/>
    </source>
</evidence>
<dbReference type="FunFam" id="3.30.160.60:FF:000104">
    <property type="entry name" value="Transcriptional repressor protein YY1"/>
    <property type="match status" value="1"/>
</dbReference>
<evidence type="ECO:0000256" key="4">
    <source>
        <dbReference type="ARBA" id="ARBA00022771"/>
    </source>
</evidence>
<keyword evidence="6" id="KW-0805">Transcription regulation</keyword>
<dbReference type="Pfam" id="PF00096">
    <property type="entry name" value="zf-C2H2"/>
    <property type="match status" value="1"/>
</dbReference>
<gene>
    <name evidence="13" type="ORF">AB6A40_006110</name>
</gene>
<feature type="compositionally biased region" description="Basic and acidic residues" evidence="11">
    <location>
        <begin position="458"/>
        <end position="467"/>
    </location>
</feature>
<evidence type="ECO:0000256" key="5">
    <source>
        <dbReference type="ARBA" id="ARBA00022833"/>
    </source>
</evidence>
<comment type="subcellular location">
    <subcellularLocation>
        <location evidence="1">Nucleus</location>
    </subcellularLocation>
</comment>
<dbReference type="SMART" id="SM00355">
    <property type="entry name" value="ZnF_C2H2"/>
    <property type="match status" value="4"/>
</dbReference>
<feature type="compositionally biased region" description="Polar residues" evidence="11">
    <location>
        <begin position="443"/>
        <end position="453"/>
    </location>
</feature>
<dbReference type="PROSITE" id="PS00028">
    <property type="entry name" value="ZINC_FINGER_C2H2_1"/>
    <property type="match status" value="3"/>
</dbReference>
<evidence type="ECO:0000259" key="12">
    <source>
        <dbReference type="PROSITE" id="PS50157"/>
    </source>
</evidence>
<evidence type="ECO:0000256" key="10">
    <source>
        <dbReference type="PROSITE-ProRule" id="PRU00042"/>
    </source>
</evidence>
<reference evidence="13 14" key="1">
    <citation type="submission" date="2024-08" db="EMBL/GenBank/DDBJ databases">
        <title>Gnathostoma spinigerum genome.</title>
        <authorList>
            <person name="Gonzalez-Bertolin B."/>
            <person name="Monzon S."/>
            <person name="Zaballos A."/>
            <person name="Jimenez P."/>
            <person name="Dekumyoy P."/>
            <person name="Varona S."/>
            <person name="Cuesta I."/>
            <person name="Sumanam S."/>
            <person name="Adisakwattana P."/>
            <person name="Gasser R.B."/>
            <person name="Hernandez-Gonzalez A."/>
            <person name="Young N.D."/>
            <person name="Perteguer M.J."/>
        </authorList>
    </citation>
    <scope>NUCLEOTIDE SEQUENCE [LARGE SCALE GENOMIC DNA]</scope>
    <source>
        <strain evidence="13">AL3</strain>
        <tissue evidence="13">Liver</tissue>
    </source>
</reference>
<protein>
    <recommendedName>
        <fullName evidence="12">C2H2-type domain-containing protein</fullName>
    </recommendedName>
</protein>
<evidence type="ECO:0000313" key="14">
    <source>
        <dbReference type="Proteomes" id="UP001608902"/>
    </source>
</evidence>
<keyword evidence="9" id="KW-0539">Nucleus</keyword>
<sequence length="467" mass="52049">MVSTNSCSSCFLDDVACSHNFGDEYDNFYRNMEPIYGEDIMLSGEETVLSNIDQCDFIDGLGDCSENTQEARKPLRVPPLFDSRFASTSTAQSELINKMSLKNLVPISLPPLQNREKKALKSSWEQRRVRIKTCNGEYETNIWVSSIDSAGDKTRSSLVSSCWKLGMPLENAYESPRSIESKPTWEHFVNDERDADAGNDPLLASFFLGKSNDRMNENLLISKKHCHDYDVITHVDVATPQSSGAEGCPFTLPLSFTESVVQKSSCNGMSSPILSKVDSLMETAEFVGNDLTGEYVSPVASISVTVKDGRLQKTDKLFACPYNACAKKFKTGAAVRKHMAFHEPPTHKCDICGRAFVERSKLKRHYLVHTGEKKYKCNFEGCGKRFSLDFNLRTHERIHTGDKPFVCPFCDKAFAQSANLKGHVSAHVSSRRRPVHIPHRNSSRGATLSSDCTSGMKKRSDVDSVSL</sequence>
<feature type="domain" description="C2H2-type" evidence="12">
    <location>
        <begin position="405"/>
        <end position="432"/>
    </location>
</feature>
<feature type="domain" description="C2H2-type" evidence="12">
    <location>
        <begin position="347"/>
        <end position="374"/>
    </location>
</feature>
<evidence type="ECO:0000256" key="7">
    <source>
        <dbReference type="ARBA" id="ARBA00023125"/>
    </source>
</evidence>
<evidence type="ECO:0000256" key="6">
    <source>
        <dbReference type="ARBA" id="ARBA00023015"/>
    </source>
</evidence>
<dbReference type="Gene3D" id="3.30.160.60">
    <property type="entry name" value="Classic Zinc Finger"/>
    <property type="match status" value="3"/>
</dbReference>
<dbReference type="SUPFAM" id="SSF57667">
    <property type="entry name" value="beta-beta-alpha zinc fingers"/>
    <property type="match status" value="2"/>
</dbReference>
<feature type="region of interest" description="Disordered" evidence="11">
    <location>
        <begin position="425"/>
        <end position="467"/>
    </location>
</feature>
<comment type="caution">
    <text evidence="13">The sequence shown here is derived from an EMBL/GenBank/DDBJ whole genome shotgun (WGS) entry which is preliminary data.</text>
</comment>
<dbReference type="Pfam" id="PF13465">
    <property type="entry name" value="zf-H2C2_2"/>
    <property type="match status" value="1"/>
</dbReference>
<dbReference type="GO" id="GO:0006357">
    <property type="term" value="P:regulation of transcription by RNA polymerase II"/>
    <property type="evidence" value="ECO:0007669"/>
    <property type="project" value="UniProtKB-ARBA"/>
</dbReference>
<keyword evidence="2" id="KW-0479">Metal-binding</keyword>
<feature type="domain" description="C2H2-type" evidence="12">
    <location>
        <begin position="318"/>
        <end position="342"/>
    </location>
</feature>
<dbReference type="InterPro" id="IPR036236">
    <property type="entry name" value="Znf_C2H2_sf"/>
</dbReference>
<keyword evidence="7" id="KW-0238">DNA-binding</keyword>
<keyword evidence="3" id="KW-0677">Repeat</keyword>
<evidence type="ECO:0000313" key="13">
    <source>
        <dbReference type="EMBL" id="MFH4979401.1"/>
    </source>
</evidence>
<dbReference type="PANTHER" id="PTHR14003:SF19">
    <property type="entry name" value="YY2 TRANSCRIPTION FACTOR"/>
    <property type="match status" value="1"/>
</dbReference>
<evidence type="ECO:0000256" key="3">
    <source>
        <dbReference type="ARBA" id="ARBA00022737"/>
    </source>
</evidence>
<dbReference type="GO" id="GO:0008270">
    <property type="term" value="F:zinc ion binding"/>
    <property type="evidence" value="ECO:0007669"/>
    <property type="project" value="UniProtKB-KW"/>
</dbReference>
<dbReference type="EMBL" id="JBGFUD010004151">
    <property type="protein sequence ID" value="MFH4979401.1"/>
    <property type="molecule type" value="Genomic_DNA"/>
</dbReference>
<keyword evidence="14" id="KW-1185">Reference proteome</keyword>
<evidence type="ECO:0000256" key="8">
    <source>
        <dbReference type="ARBA" id="ARBA00023163"/>
    </source>
</evidence>
<evidence type="ECO:0000256" key="11">
    <source>
        <dbReference type="SAM" id="MobiDB-lite"/>
    </source>
</evidence>
<dbReference type="FunFam" id="3.30.160.60:FF:000325">
    <property type="entry name" value="ZFP90 zinc finger protein"/>
    <property type="match status" value="1"/>
</dbReference>
<name>A0ABD6EI31_9BILA</name>
<accession>A0ABD6EI31</accession>
<dbReference type="GO" id="GO:0005634">
    <property type="term" value="C:nucleus"/>
    <property type="evidence" value="ECO:0007669"/>
    <property type="project" value="UniProtKB-SubCell"/>
</dbReference>
<keyword evidence="4 10" id="KW-0863">Zinc-finger</keyword>
<organism evidence="13 14">
    <name type="scientific">Gnathostoma spinigerum</name>
    <dbReference type="NCBI Taxonomy" id="75299"/>
    <lineage>
        <taxon>Eukaryota</taxon>
        <taxon>Metazoa</taxon>
        <taxon>Ecdysozoa</taxon>
        <taxon>Nematoda</taxon>
        <taxon>Chromadorea</taxon>
        <taxon>Rhabditida</taxon>
        <taxon>Spirurina</taxon>
        <taxon>Gnathostomatomorpha</taxon>
        <taxon>Gnathostomatoidea</taxon>
        <taxon>Gnathostomatidae</taxon>
        <taxon>Gnathostoma</taxon>
    </lineage>
</organism>
<dbReference type="InterPro" id="IPR013087">
    <property type="entry name" value="Znf_C2H2_type"/>
</dbReference>
<feature type="domain" description="C2H2-type" evidence="12">
    <location>
        <begin position="375"/>
        <end position="404"/>
    </location>
</feature>
<evidence type="ECO:0000256" key="9">
    <source>
        <dbReference type="ARBA" id="ARBA00023242"/>
    </source>
</evidence>
<dbReference type="PANTHER" id="PTHR14003">
    <property type="entry name" value="TRANSCRIPTIONAL REPRESSOR PROTEIN YY"/>
    <property type="match status" value="1"/>
</dbReference>
<keyword evidence="5" id="KW-0862">Zinc</keyword>
<feature type="compositionally biased region" description="Basic residues" evidence="11">
    <location>
        <begin position="429"/>
        <end position="442"/>
    </location>
</feature>
<dbReference type="GO" id="GO:0003677">
    <property type="term" value="F:DNA binding"/>
    <property type="evidence" value="ECO:0007669"/>
    <property type="project" value="UniProtKB-KW"/>
</dbReference>
<evidence type="ECO:0000256" key="2">
    <source>
        <dbReference type="ARBA" id="ARBA00022723"/>
    </source>
</evidence>
<dbReference type="Proteomes" id="UP001608902">
    <property type="component" value="Unassembled WGS sequence"/>
</dbReference>